<reference evidence="1 2" key="1">
    <citation type="submission" date="2020-02" db="EMBL/GenBank/DDBJ databases">
        <title>Paenibacillus sp. nov., isolated from rhizosphere soil of tomato.</title>
        <authorList>
            <person name="Weon H.-Y."/>
            <person name="Lee S.A."/>
        </authorList>
    </citation>
    <scope>NUCLEOTIDE SEQUENCE [LARGE SCALE GENOMIC DNA]</scope>
    <source>
        <strain evidence="1 2">14171R-81</strain>
        <plasmid evidence="1 2">unnamed1</plasmid>
    </source>
</reference>
<dbReference type="Proteomes" id="UP000479114">
    <property type="component" value="Plasmid unnamed1"/>
</dbReference>
<protein>
    <submittedName>
        <fullName evidence="1">Uncharacterized protein</fullName>
    </submittedName>
</protein>
<geneLocation type="plasmid" evidence="1 2">
    <name>unnamed1</name>
</geneLocation>
<name>A0A6C0PA70_9BACL</name>
<evidence type="ECO:0000313" key="2">
    <source>
        <dbReference type="Proteomes" id="UP000479114"/>
    </source>
</evidence>
<dbReference type="EMBL" id="CP048287">
    <property type="protein sequence ID" value="QHW35500.1"/>
    <property type="molecule type" value="Genomic_DNA"/>
</dbReference>
<dbReference type="RefSeq" id="WP_162645646.1">
    <property type="nucleotide sequence ID" value="NZ_CP048287.1"/>
</dbReference>
<gene>
    <name evidence="1" type="ORF">GZH47_31905</name>
</gene>
<keyword evidence="2" id="KW-1185">Reference proteome</keyword>
<dbReference type="KEGG" id="prz:GZH47_31905"/>
<organism evidence="1 2">
    <name type="scientific">Paenibacillus rhizovicinus</name>
    <dbReference type="NCBI Taxonomy" id="2704463"/>
    <lineage>
        <taxon>Bacteria</taxon>
        <taxon>Bacillati</taxon>
        <taxon>Bacillota</taxon>
        <taxon>Bacilli</taxon>
        <taxon>Bacillales</taxon>
        <taxon>Paenibacillaceae</taxon>
        <taxon>Paenibacillus</taxon>
    </lineage>
</organism>
<accession>A0A6C0PA70</accession>
<keyword evidence="1" id="KW-0614">Plasmid</keyword>
<sequence>MKLYQEYYKQKKMAMEQDIVEIQIRLQETEVNGRHGAYAAGDQGKKPGLVYGSADGN</sequence>
<dbReference type="AlphaFoldDB" id="A0A6C0PA70"/>
<proteinExistence type="predicted"/>
<evidence type="ECO:0000313" key="1">
    <source>
        <dbReference type="EMBL" id="QHW35500.1"/>
    </source>
</evidence>